<dbReference type="PROSITE" id="PS51071">
    <property type="entry name" value="HTH_RPIR"/>
    <property type="match status" value="1"/>
</dbReference>
<comment type="caution">
    <text evidence="2">The sequence shown here is derived from an EMBL/GenBank/DDBJ whole genome shotgun (WGS) entry which is preliminary data.</text>
</comment>
<accession>A0A7C1SW77</accession>
<evidence type="ECO:0000313" key="2">
    <source>
        <dbReference type="EMBL" id="HEB43137.1"/>
    </source>
</evidence>
<feature type="domain" description="HTH rpiR-type" evidence="1">
    <location>
        <begin position="29"/>
        <end position="105"/>
    </location>
</feature>
<dbReference type="AlphaFoldDB" id="A0A7C1SW77"/>
<dbReference type="GO" id="GO:0003700">
    <property type="term" value="F:DNA-binding transcription factor activity"/>
    <property type="evidence" value="ECO:0007669"/>
    <property type="project" value="InterPro"/>
</dbReference>
<organism evidence="2">
    <name type="scientific">Agrobacterium albertimagni</name>
    <dbReference type="NCBI Taxonomy" id="147266"/>
    <lineage>
        <taxon>Bacteria</taxon>
        <taxon>Pseudomonadati</taxon>
        <taxon>Pseudomonadota</taxon>
        <taxon>Alphaproteobacteria</taxon>
        <taxon>Hyphomicrobiales</taxon>
        <taxon>Rhizobiaceae</taxon>
        <taxon>Rhizobium/Agrobacterium group</taxon>
        <taxon>Agrobacterium</taxon>
    </lineage>
</organism>
<proteinExistence type="predicted"/>
<dbReference type="InterPro" id="IPR000281">
    <property type="entry name" value="HTH_RpiR"/>
</dbReference>
<sequence>MELERRSFPIRDIGVTKTSCSPIVPSNVAELRALIVEGRPRLSRHAVRVIEFSMRRPEEVAFGTLDSVAHAVEVSPATVHRTLKSLGLERFADFRNMFRSVVRSRASR</sequence>
<name>A0A7C1SW77_9HYPH</name>
<dbReference type="InterPro" id="IPR009057">
    <property type="entry name" value="Homeodomain-like_sf"/>
</dbReference>
<gene>
    <name evidence="2" type="ORF">ENP70_05425</name>
</gene>
<protein>
    <submittedName>
        <fullName evidence="2">MurR/RpiR family transcriptional regulator</fullName>
    </submittedName>
</protein>
<evidence type="ECO:0000259" key="1">
    <source>
        <dbReference type="PROSITE" id="PS51071"/>
    </source>
</evidence>
<dbReference type="EMBL" id="DSKI01000288">
    <property type="protein sequence ID" value="HEB43137.1"/>
    <property type="molecule type" value="Genomic_DNA"/>
</dbReference>
<reference evidence="2" key="1">
    <citation type="journal article" date="2020" name="mSystems">
        <title>Genome- and Community-Level Interaction Insights into Carbon Utilization and Element Cycling Functions of Hydrothermarchaeota in Hydrothermal Sediment.</title>
        <authorList>
            <person name="Zhou Z."/>
            <person name="Liu Y."/>
            <person name="Xu W."/>
            <person name="Pan J."/>
            <person name="Luo Z.H."/>
            <person name="Li M."/>
        </authorList>
    </citation>
    <scope>NUCLEOTIDE SEQUENCE [LARGE SCALE GENOMIC DNA]</scope>
    <source>
        <strain evidence="2">SpSt-243</strain>
    </source>
</reference>
<dbReference type="SUPFAM" id="SSF46689">
    <property type="entry name" value="Homeodomain-like"/>
    <property type="match status" value="1"/>
</dbReference>
<dbReference type="Gene3D" id="1.10.10.10">
    <property type="entry name" value="Winged helix-like DNA-binding domain superfamily/Winged helix DNA-binding domain"/>
    <property type="match status" value="1"/>
</dbReference>
<dbReference type="InterPro" id="IPR036388">
    <property type="entry name" value="WH-like_DNA-bd_sf"/>
</dbReference>